<evidence type="ECO:0008006" key="4">
    <source>
        <dbReference type="Google" id="ProtNLM"/>
    </source>
</evidence>
<comment type="caution">
    <text evidence="2">The sequence shown here is derived from an EMBL/GenBank/DDBJ whole genome shotgun (WGS) entry which is preliminary data.</text>
</comment>
<feature type="transmembrane region" description="Helical" evidence="1">
    <location>
        <begin position="186"/>
        <end position="205"/>
    </location>
</feature>
<gene>
    <name evidence="2" type="ORF">A3G52_01595</name>
</gene>
<feature type="transmembrane region" description="Helical" evidence="1">
    <location>
        <begin position="97"/>
        <end position="118"/>
    </location>
</feature>
<keyword evidence="1" id="KW-0812">Transmembrane</keyword>
<dbReference type="SUPFAM" id="SSF103481">
    <property type="entry name" value="Multidrug resistance efflux transporter EmrE"/>
    <property type="match status" value="1"/>
</dbReference>
<organism evidence="2 3">
    <name type="scientific">Candidatus Taylorbacteria bacterium RIFCSPLOWO2_12_FULL_43_20</name>
    <dbReference type="NCBI Taxonomy" id="1802332"/>
    <lineage>
        <taxon>Bacteria</taxon>
        <taxon>Candidatus Tayloriibacteriota</taxon>
    </lineage>
</organism>
<feature type="transmembrane region" description="Helical" evidence="1">
    <location>
        <begin position="34"/>
        <end position="56"/>
    </location>
</feature>
<dbReference type="AlphaFoldDB" id="A0A1G2NZV7"/>
<feature type="transmembrane region" description="Helical" evidence="1">
    <location>
        <begin position="68"/>
        <end position="91"/>
    </location>
</feature>
<feature type="transmembrane region" description="Helical" evidence="1">
    <location>
        <begin position="253"/>
        <end position="271"/>
    </location>
</feature>
<dbReference type="Proteomes" id="UP000177269">
    <property type="component" value="Unassembled WGS sequence"/>
</dbReference>
<evidence type="ECO:0000256" key="1">
    <source>
        <dbReference type="SAM" id="Phobius"/>
    </source>
</evidence>
<evidence type="ECO:0000313" key="2">
    <source>
        <dbReference type="EMBL" id="OHA41626.1"/>
    </source>
</evidence>
<evidence type="ECO:0000313" key="3">
    <source>
        <dbReference type="Proteomes" id="UP000177269"/>
    </source>
</evidence>
<keyword evidence="1" id="KW-1133">Transmembrane helix</keyword>
<dbReference type="InterPro" id="IPR037185">
    <property type="entry name" value="EmrE-like"/>
</dbReference>
<feature type="transmembrane region" description="Helical" evidence="1">
    <location>
        <begin position="283"/>
        <end position="301"/>
    </location>
</feature>
<reference evidence="2 3" key="1">
    <citation type="journal article" date="2016" name="Nat. Commun.">
        <title>Thousands of microbial genomes shed light on interconnected biogeochemical processes in an aquifer system.</title>
        <authorList>
            <person name="Anantharaman K."/>
            <person name="Brown C.T."/>
            <person name="Hug L.A."/>
            <person name="Sharon I."/>
            <person name="Castelle C.J."/>
            <person name="Probst A.J."/>
            <person name="Thomas B.C."/>
            <person name="Singh A."/>
            <person name="Wilkins M.J."/>
            <person name="Karaoz U."/>
            <person name="Brodie E.L."/>
            <person name="Williams K.H."/>
            <person name="Hubbard S.S."/>
            <person name="Banfield J.F."/>
        </authorList>
    </citation>
    <scope>NUCLEOTIDE SEQUENCE [LARGE SCALE GENOMIC DNA]</scope>
</reference>
<feature type="transmembrane region" description="Helical" evidence="1">
    <location>
        <begin position="217"/>
        <end position="241"/>
    </location>
</feature>
<accession>A0A1G2NZV7</accession>
<keyword evidence="1" id="KW-0472">Membrane</keyword>
<sequence>MIGQKWMLFTVAEALSKTLTKSLQKAAGVVSTTLAHAFFATLLVGLVQVVVGYIMARKQGHKIIDTPQNILGACLFGFFALVITVLGFGTFVYNGDIGVSVFLITLSIVPGAIFDRIFFKHSINIRQWTGVILGIFAGYVILGMPSLKEIANFPVWVWMSLGIALMLAVNQAITQKIQKIDPFVKNFWGGIVQLIFGGIGVIILGSDFFSGISRGNLIALSVISTLVGIVAVFMWMFNLMAYQRGGAIALKNLVMNGSYLVTAMVAGIIFFGEPSSAEKSMGAGLYIVAFALFDPSTWRTLSSMRLHRA</sequence>
<name>A0A1G2NZV7_9BACT</name>
<feature type="transmembrane region" description="Helical" evidence="1">
    <location>
        <begin position="130"/>
        <end position="147"/>
    </location>
</feature>
<proteinExistence type="predicted"/>
<feature type="transmembrane region" description="Helical" evidence="1">
    <location>
        <begin position="153"/>
        <end position="174"/>
    </location>
</feature>
<protein>
    <recommendedName>
        <fullName evidence="4">EamA domain-containing protein</fullName>
    </recommendedName>
</protein>
<dbReference type="EMBL" id="MHSK01000029">
    <property type="protein sequence ID" value="OHA41626.1"/>
    <property type="molecule type" value="Genomic_DNA"/>
</dbReference>